<dbReference type="PANTHER" id="PTHR21496">
    <property type="entry name" value="FERREDOXIN-RELATED"/>
    <property type="match status" value="1"/>
</dbReference>
<keyword evidence="4" id="KW-0411">Iron-sulfur</keyword>
<dbReference type="OrthoDB" id="9800167at2"/>
<dbReference type="SUPFAM" id="SSF50022">
    <property type="entry name" value="ISP domain"/>
    <property type="match status" value="1"/>
</dbReference>
<keyword evidence="6" id="KW-0223">Dioxygenase</keyword>
<evidence type="ECO:0000313" key="6">
    <source>
        <dbReference type="EMBL" id="TCS68555.1"/>
    </source>
</evidence>
<keyword evidence="6" id="KW-0560">Oxidoreductase</keyword>
<gene>
    <name evidence="6" type="ORF">EDC61_1268</name>
</gene>
<comment type="caution">
    <text evidence="6">The sequence shown here is derived from an EMBL/GenBank/DDBJ whole genome shotgun (WGS) entry which is preliminary data.</text>
</comment>
<evidence type="ECO:0000256" key="2">
    <source>
        <dbReference type="ARBA" id="ARBA00022723"/>
    </source>
</evidence>
<dbReference type="InterPro" id="IPR017941">
    <property type="entry name" value="Rieske_2Fe-2S"/>
</dbReference>
<dbReference type="Pfam" id="PF00355">
    <property type="entry name" value="Rieske"/>
    <property type="match status" value="1"/>
</dbReference>
<keyword evidence="3" id="KW-0408">Iron</keyword>
<accession>A0A4R3JPE2</accession>
<dbReference type="Gene3D" id="2.102.10.10">
    <property type="entry name" value="Rieske [2Fe-2S] iron-sulphur domain"/>
    <property type="match status" value="1"/>
</dbReference>
<keyword evidence="1" id="KW-0001">2Fe-2S</keyword>
<dbReference type="RefSeq" id="WP_126460459.1">
    <property type="nucleotide sequence ID" value="NZ_AP018721.1"/>
</dbReference>
<dbReference type="CDD" id="cd03528">
    <property type="entry name" value="Rieske_RO_ferredoxin"/>
    <property type="match status" value="1"/>
</dbReference>
<evidence type="ECO:0000256" key="3">
    <source>
        <dbReference type="ARBA" id="ARBA00023004"/>
    </source>
</evidence>
<dbReference type="GO" id="GO:0051537">
    <property type="term" value="F:2 iron, 2 sulfur cluster binding"/>
    <property type="evidence" value="ECO:0007669"/>
    <property type="project" value="UniProtKB-KW"/>
</dbReference>
<sequence>MREGFIAVAQVGELKPAQMKRIEVAGKRLLLCNAEGEHFCVDEMCSHEDYSLYFGCIKGRSIKCSLHGSYFNLATGQPENEPADCPIRSYPVKVEAGQVWVKPD</sequence>
<name>A0A4R3JPE2_9PROT</name>
<dbReference type="AlphaFoldDB" id="A0A4R3JPE2"/>
<dbReference type="Proteomes" id="UP000295135">
    <property type="component" value="Unassembled WGS sequence"/>
</dbReference>
<dbReference type="InterPro" id="IPR036922">
    <property type="entry name" value="Rieske_2Fe-2S_sf"/>
</dbReference>
<keyword evidence="2" id="KW-0479">Metal-binding</keyword>
<evidence type="ECO:0000313" key="7">
    <source>
        <dbReference type="Proteomes" id="UP000295135"/>
    </source>
</evidence>
<organism evidence="6 7">
    <name type="scientific">Sulfuritortus calidifontis</name>
    <dbReference type="NCBI Taxonomy" id="1914471"/>
    <lineage>
        <taxon>Bacteria</taxon>
        <taxon>Pseudomonadati</taxon>
        <taxon>Pseudomonadota</taxon>
        <taxon>Betaproteobacteria</taxon>
        <taxon>Nitrosomonadales</taxon>
        <taxon>Thiobacillaceae</taxon>
        <taxon>Sulfuritortus</taxon>
    </lineage>
</organism>
<keyword evidence="7" id="KW-1185">Reference proteome</keyword>
<dbReference type="EMBL" id="SLZY01000026">
    <property type="protein sequence ID" value="TCS68555.1"/>
    <property type="molecule type" value="Genomic_DNA"/>
</dbReference>
<reference evidence="6 7" key="1">
    <citation type="submission" date="2019-03" db="EMBL/GenBank/DDBJ databases">
        <title>Genomic Encyclopedia of Type Strains, Phase IV (KMG-IV): sequencing the most valuable type-strain genomes for metagenomic binning, comparative biology and taxonomic classification.</title>
        <authorList>
            <person name="Goeker M."/>
        </authorList>
    </citation>
    <scope>NUCLEOTIDE SEQUENCE [LARGE SCALE GENOMIC DNA]</scope>
    <source>
        <strain evidence="6 7">DSM 103923</strain>
    </source>
</reference>
<evidence type="ECO:0000256" key="1">
    <source>
        <dbReference type="ARBA" id="ARBA00022714"/>
    </source>
</evidence>
<evidence type="ECO:0000259" key="5">
    <source>
        <dbReference type="PROSITE" id="PS51296"/>
    </source>
</evidence>
<dbReference type="GO" id="GO:0051213">
    <property type="term" value="F:dioxygenase activity"/>
    <property type="evidence" value="ECO:0007669"/>
    <property type="project" value="UniProtKB-KW"/>
</dbReference>
<evidence type="ECO:0000256" key="4">
    <source>
        <dbReference type="ARBA" id="ARBA00023014"/>
    </source>
</evidence>
<dbReference type="GO" id="GO:0046872">
    <property type="term" value="F:metal ion binding"/>
    <property type="evidence" value="ECO:0007669"/>
    <property type="project" value="UniProtKB-KW"/>
</dbReference>
<dbReference type="PROSITE" id="PS51296">
    <property type="entry name" value="RIESKE"/>
    <property type="match status" value="1"/>
</dbReference>
<protein>
    <submittedName>
        <fullName evidence="6">3-phenylpropionate/trans-cinnamate dioxygenase ferredoxin subunit</fullName>
    </submittedName>
</protein>
<dbReference type="PANTHER" id="PTHR21496:SF23">
    <property type="entry name" value="3-PHENYLPROPIONATE_CINNAMIC ACID DIOXYGENASE FERREDOXIN SUBUNIT"/>
    <property type="match status" value="1"/>
</dbReference>
<feature type="domain" description="Rieske" evidence="5">
    <location>
        <begin position="6"/>
        <end position="101"/>
    </location>
</feature>
<proteinExistence type="predicted"/>